<proteinExistence type="predicted"/>
<reference evidence="6 7" key="1">
    <citation type="journal article" date="2019" name="Nat. Microbiol.">
        <title>Mediterranean grassland soil C-N compound turnover is dependent on rainfall and depth, and is mediated by genomically divergent microorganisms.</title>
        <authorList>
            <person name="Diamond S."/>
            <person name="Andeer P.F."/>
            <person name="Li Z."/>
            <person name="Crits-Christoph A."/>
            <person name="Burstein D."/>
            <person name="Anantharaman K."/>
            <person name="Lane K.R."/>
            <person name="Thomas B.C."/>
            <person name="Pan C."/>
            <person name="Northen T.R."/>
            <person name="Banfield J.F."/>
        </authorList>
    </citation>
    <scope>NUCLEOTIDE SEQUENCE [LARGE SCALE GENOMIC DNA]</scope>
    <source>
        <strain evidence="6">WS_10</strain>
    </source>
</reference>
<dbReference type="AlphaFoldDB" id="A0A538U628"/>
<comment type="caution">
    <text evidence="6">The sequence shown here is derived from an EMBL/GenBank/DDBJ whole genome shotgun (WGS) entry which is preliminary data.</text>
</comment>
<gene>
    <name evidence="6" type="ORF">E6K80_05895</name>
</gene>
<feature type="region of interest" description="Disordered" evidence="3">
    <location>
        <begin position="23"/>
        <end position="58"/>
    </location>
</feature>
<evidence type="ECO:0000313" key="7">
    <source>
        <dbReference type="Proteomes" id="UP000319836"/>
    </source>
</evidence>
<feature type="signal peptide" evidence="4">
    <location>
        <begin position="1"/>
        <end position="22"/>
    </location>
</feature>
<keyword evidence="4" id="KW-0732">Signal</keyword>
<feature type="chain" id="PRO_5021808375" description="Bacterial surface antigen (D15) domain-containing protein" evidence="4">
    <location>
        <begin position="23"/>
        <end position="480"/>
    </location>
</feature>
<dbReference type="Proteomes" id="UP000319836">
    <property type="component" value="Unassembled WGS sequence"/>
</dbReference>
<protein>
    <recommendedName>
        <fullName evidence="5">Bacterial surface antigen (D15) domain-containing protein</fullName>
    </recommendedName>
</protein>
<accession>A0A538U628</accession>
<dbReference type="InterPro" id="IPR000184">
    <property type="entry name" value="Bac_surfAg_D15"/>
</dbReference>
<name>A0A538U628_UNCEI</name>
<dbReference type="EMBL" id="VBPA01000131">
    <property type="protein sequence ID" value="TMQ71346.1"/>
    <property type="molecule type" value="Genomic_DNA"/>
</dbReference>
<evidence type="ECO:0000256" key="1">
    <source>
        <dbReference type="ARBA" id="ARBA00004370"/>
    </source>
</evidence>
<evidence type="ECO:0000256" key="4">
    <source>
        <dbReference type="SAM" id="SignalP"/>
    </source>
</evidence>
<organism evidence="6 7">
    <name type="scientific">Eiseniibacteriota bacterium</name>
    <dbReference type="NCBI Taxonomy" id="2212470"/>
    <lineage>
        <taxon>Bacteria</taxon>
        <taxon>Candidatus Eiseniibacteriota</taxon>
    </lineage>
</organism>
<dbReference type="Pfam" id="PF01103">
    <property type="entry name" value="Omp85"/>
    <property type="match status" value="1"/>
</dbReference>
<dbReference type="GO" id="GO:0019867">
    <property type="term" value="C:outer membrane"/>
    <property type="evidence" value="ECO:0007669"/>
    <property type="project" value="InterPro"/>
</dbReference>
<sequence>MIASTLLSALLCLGMASAGARAQGASPDTAAARPDTARVAPALPPAPESASPDTGLGGFLHGLADSTNAYFGPSSAPIDTVGLDSTLAFRLANPELMSDVRRERPSLSPWFTFNRVDGPLYGGAVTLGRAERRGSISGRLGYATGPDDWLGGGAYRKRWVARHEGRGAELRRRRRGETAWTLEVSGGRFTTILDPEYSVSWQRVLRALVNGSDRHHYYRRDGYRLRLERESARSRLVLGFRDQLESPLVTTDTWNLLHATPEVIPNLPAALGRAREVQLDATVRIPRTGWQAEADLHFALAALRSDFDYQRYAFATGGDVGLGRLATLVPQLQYGRLEGDVIPQAAFYLGGTHSLRSLVTDALAASRKAFGRADLIFTPDLAKLSHLPHPAALVLQGALFAGSGAVWGKDASSGARLTGDALPDRSEWISEAGASLLYRPGLPEPRGLLRLDYAHGVGNNPAHRVVLYYSVPLDLLRRLE</sequence>
<evidence type="ECO:0000259" key="5">
    <source>
        <dbReference type="Pfam" id="PF01103"/>
    </source>
</evidence>
<keyword evidence="2" id="KW-0472">Membrane</keyword>
<evidence type="ECO:0000256" key="2">
    <source>
        <dbReference type="ARBA" id="ARBA00023136"/>
    </source>
</evidence>
<evidence type="ECO:0000313" key="6">
    <source>
        <dbReference type="EMBL" id="TMQ71346.1"/>
    </source>
</evidence>
<evidence type="ECO:0000256" key="3">
    <source>
        <dbReference type="SAM" id="MobiDB-lite"/>
    </source>
</evidence>
<dbReference type="Gene3D" id="2.40.160.50">
    <property type="entry name" value="membrane protein fhac: a member of the omp85/tpsb transporter family"/>
    <property type="match status" value="1"/>
</dbReference>
<comment type="subcellular location">
    <subcellularLocation>
        <location evidence="1">Membrane</location>
    </subcellularLocation>
</comment>
<feature type="domain" description="Bacterial surface antigen (D15)" evidence="5">
    <location>
        <begin position="285"/>
        <end position="457"/>
    </location>
</feature>